<reference evidence="2" key="1">
    <citation type="journal article" date="2011" name="Nat. Biotechnol.">
        <title>The genomic sequence of the Chinese hamster ovary (CHO)-K1 cell line.</title>
        <authorList>
            <person name="Xu X."/>
            <person name="Nagarajan H."/>
            <person name="Lewis N.E."/>
            <person name="Pan S."/>
            <person name="Cai Z."/>
            <person name="Liu X."/>
            <person name="Chen W."/>
            <person name="Xie M."/>
            <person name="Wang W."/>
            <person name="Hammond S."/>
            <person name="Andersen M.R."/>
            <person name="Neff N."/>
            <person name="Passarelli B."/>
            <person name="Koh W."/>
            <person name="Fan H.C."/>
            <person name="Wang J."/>
            <person name="Gui Y."/>
            <person name="Lee K.H."/>
            <person name="Betenbaugh M.J."/>
            <person name="Quake S.R."/>
            <person name="Famili I."/>
            <person name="Palsson B.O."/>
            <person name="Wang J."/>
        </authorList>
    </citation>
    <scope>NUCLEOTIDE SEQUENCE [LARGE SCALE GENOMIC DNA]</scope>
    <source>
        <strain evidence="2">CHO K1 cell line</strain>
    </source>
</reference>
<dbReference type="EMBL" id="JH000399">
    <property type="protein sequence ID" value="EGW10609.1"/>
    <property type="molecule type" value="Genomic_DNA"/>
</dbReference>
<dbReference type="Proteomes" id="UP000001075">
    <property type="component" value="Unassembled WGS sequence"/>
</dbReference>
<name>G3HI73_CRIGR</name>
<dbReference type="InParanoid" id="G3HI73"/>
<evidence type="ECO:0000313" key="2">
    <source>
        <dbReference type="Proteomes" id="UP000001075"/>
    </source>
</evidence>
<accession>G3HI73</accession>
<evidence type="ECO:0000313" key="1">
    <source>
        <dbReference type="EMBL" id="EGW10609.1"/>
    </source>
</evidence>
<dbReference type="AlphaFoldDB" id="G3HI73"/>
<sequence length="54" mass="6187">MMVLTCQRLESSVAHNWDYSRTMWGATLTPVTSITEPRLTGGRFYPPQLLSWSI</sequence>
<gene>
    <name evidence="1" type="ORF">I79_010340</name>
</gene>
<organism evidence="1 2">
    <name type="scientific">Cricetulus griseus</name>
    <name type="common">Chinese hamster</name>
    <name type="synonym">Cricetulus barabensis griseus</name>
    <dbReference type="NCBI Taxonomy" id="10029"/>
    <lineage>
        <taxon>Eukaryota</taxon>
        <taxon>Metazoa</taxon>
        <taxon>Chordata</taxon>
        <taxon>Craniata</taxon>
        <taxon>Vertebrata</taxon>
        <taxon>Euteleostomi</taxon>
        <taxon>Mammalia</taxon>
        <taxon>Eutheria</taxon>
        <taxon>Euarchontoglires</taxon>
        <taxon>Glires</taxon>
        <taxon>Rodentia</taxon>
        <taxon>Myomorpha</taxon>
        <taxon>Muroidea</taxon>
        <taxon>Cricetidae</taxon>
        <taxon>Cricetinae</taxon>
        <taxon>Cricetulus</taxon>
    </lineage>
</organism>
<proteinExistence type="predicted"/>
<protein>
    <submittedName>
        <fullName evidence="1">Uncharacterized protein</fullName>
    </submittedName>
</protein>